<dbReference type="EMBL" id="FQZG01000005">
    <property type="protein sequence ID" value="SHI40552.1"/>
    <property type="molecule type" value="Genomic_DNA"/>
</dbReference>
<dbReference type="RefSeq" id="WP_073185756.1">
    <property type="nucleotide sequence ID" value="NZ_FQZG01000005.1"/>
</dbReference>
<dbReference type="AlphaFoldDB" id="A0A1M6AVS8"/>
<keyword evidence="2" id="KW-1185">Reference proteome</keyword>
<sequence>MSYRWQPGSGTYDLRALEDDGLLGTFDSQAAAEEWLALNYDDLHLQGVMDVSLLEEDRLVYGPMPLTP</sequence>
<dbReference type="STRING" id="1123357.SAMN02745244_00295"/>
<protein>
    <submittedName>
        <fullName evidence="1">Uncharacterized protein</fullName>
    </submittedName>
</protein>
<organism evidence="1 2">
    <name type="scientific">Tessaracoccus bendigoensis DSM 12906</name>
    <dbReference type="NCBI Taxonomy" id="1123357"/>
    <lineage>
        <taxon>Bacteria</taxon>
        <taxon>Bacillati</taxon>
        <taxon>Actinomycetota</taxon>
        <taxon>Actinomycetes</taxon>
        <taxon>Propionibacteriales</taxon>
        <taxon>Propionibacteriaceae</taxon>
        <taxon>Tessaracoccus</taxon>
    </lineage>
</organism>
<accession>A0A1M6AVS8</accession>
<dbReference type="Proteomes" id="UP000184512">
    <property type="component" value="Unassembled WGS sequence"/>
</dbReference>
<evidence type="ECO:0000313" key="1">
    <source>
        <dbReference type="EMBL" id="SHI40552.1"/>
    </source>
</evidence>
<reference evidence="1 2" key="1">
    <citation type="submission" date="2016-11" db="EMBL/GenBank/DDBJ databases">
        <authorList>
            <person name="Jaros S."/>
            <person name="Januszkiewicz K."/>
            <person name="Wedrychowicz H."/>
        </authorList>
    </citation>
    <scope>NUCLEOTIDE SEQUENCE [LARGE SCALE GENOMIC DNA]</scope>
    <source>
        <strain evidence="1 2">DSM 12906</strain>
    </source>
</reference>
<dbReference type="OrthoDB" id="3214648at2"/>
<proteinExistence type="predicted"/>
<gene>
    <name evidence="1" type="ORF">SAMN02745244_00295</name>
</gene>
<name>A0A1M6AVS8_9ACTN</name>
<evidence type="ECO:0000313" key="2">
    <source>
        <dbReference type="Proteomes" id="UP000184512"/>
    </source>
</evidence>